<evidence type="ECO:0008006" key="3">
    <source>
        <dbReference type="Google" id="ProtNLM"/>
    </source>
</evidence>
<dbReference type="RefSeq" id="WP_213359267.1">
    <property type="nucleotide sequence ID" value="NZ_BSFM01000017.1"/>
</dbReference>
<organism evidence="1 2">
    <name type="scientific">Ancylobacter defluvii</name>
    <dbReference type="NCBI Taxonomy" id="1282440"/>
    <lineage>
        <taxon>Bacteria</taxon>
        <taxon>Pseudomonadati</taxon>
        <taxon>Pseudomonadota</taxon>
        <taxon>Alphaproteobacteria</taxon>
        <taxon>Hyphomicrobiales</taxon>
        <taxon>Xanthobacteraceae</taxon>
        <taxon>Ancylobacter</taxon>
    </lineage>
</organism>
<sequence>MSAAVSDPFMHEVTALVADQPELSPLDAGVLVALVHGVASDTRSFARLFGIAHALVLRAASELEDRFGLVATEHLLAKTQRRRLVLTEVGHLLLSPK</sequence>
<name>A0A9W6JYR2_9HYPH</name>
<protein>
    <recommendedName>
        <fullName evidence="3">Formate dehydrogenase F4B subunit</fullName>
    </recommendedName>
</protein>
<dbReference type="Proteomes" id="UP001143330">
    <property type="component" value="Unassembled WGS sequence"/>
</dbReference>
<dbReference type="AlphaFoldDB" id="A0A9W6JYR2"/>
<evidence type="ECO:0000313" key="2">
    <source>
        <dbReference type="Proteomes" id="UP001143330"/>
    </source>
</evidence>
<keyword evidence="2" id="KW-1185">Reference proteome</keyword>
<reference evidence="1" key="2">
    <citation type="submission" date="2023-01" db="EMBL/GenBank/DDBJ databases">
        <authorList>
            <person name="Sun Q."/>
            <person name="Evtushenko L."/>
        </authorList>
    </citation>
    <scope>NUCLEOTIDE SEQUENCE</scope>
    <source>
        <strain evidence="1">VKM B-2789</strain>
    </source>
</reference>
<dbReference type="EMBL" id="BSFM01000017">
    <property type="protein sequence ID" value="GLK85622.1"/>
    <property type="molecule type" value="Genomic_DNA"/>
</dbReference>
<accession>A0A9W6JYR2</accession>
<reference evidence="1" key="1">
    <citation type="journal article" date="2014" name="Int. J. Syst. Evol. Microbiol.">
        <title>Complete genome sequence of Corynebacterium casei LMG S-19264T (=DSM 44701T), isolated from a smear-ripened cheese.</title>
        <authorList>
            <consortium name="US DOE Joint Genome Institute (JGI-PGF)"/>
            <person name="Walter F."/>
            <person name="Albersmeier A."/>
            <person name="Kalinowski J."/>
            <person name="Ruckert C."/>
        </authorList>
    </citation>
    <scope>NUCLEOTIDE SEQUENCE</scope>
    <source>
        <strain evidence="1">VKM B-2789</strain>
    </source>
</reference>
<proteinExistence type="predicted"/>
<evidence type="ECO:0000313" key="1">
    <source>
        <dbReference type="EMBL" id="GLK85622.1"/>
    </source>
</evidence>
<comment type="caution">
    <text evidence="1">The sequence shown here is derived from an EMBL/GenBank/DDBJ whole genome shotgun (WGS) entry which is preliminary data.</text>
</comment>
<gene>
    <name evidence="1" type="ORF">GCM10017653_36920</name>
</gene>